<dbReference type="AlphaFoldDB" id="A0A7C3VTQ2"/>
<evidence type="ECO:0000313" key="2">
    <source>
        <dbReference type="EMBL" id="HGG01715.1"/>
    </source>
</evidence>
<evidence type="ECO:0000259" key="1">
    <source>
        <dbReference type="Pfam" id="PF01609"/>
    </source>
</evidence>
<dbReference type="InterPro" id="IPR051698">
    <property type="entry name" value="Transposase_11-like"/>
</dbReference>
<dbReference type="EMBL" id="DSPX01000138">
    <property type="protein sequence ID" value="HGG01715.1"/>
    <property type="molecule type" value="Genomic_DNA"/>
</dbReference>
<dbReference type="InterPro" id="IPR047647">
    <property type="entry name" value="ISAs1_transpos"/>
</dbReference>
<dbReference type="Pfam" id="PF01609">
    <property type="entry name" value="DDE_Tnp_1"/>
    <property type="match status" value="1"/>
</dbReference>
<organism evidence="2">
    <name type="scientific">Planktothricoides sp. SpSt-374</name>
    <dbReference type="NCBI Taxonomy" id="2282167"/>
    <lineage>
        <taxon>Bacteria</taxon>
        <taxon>Bacillati</taxon>
        <taxon>Cyanobacteriota</taxon>
        <taxon>Cyanophyceae</taxon>
        <taxon>Oscillatoriophycideae</taxon>
        <taxon>Oscillatoriales</taxon>
        <taxon>Oscillatoriaceae</taxon>
        <taxon>Planktothricoides</taxon>
    </lineage>
</organism>
<protein>
    <submittedName>
        <fullName evidence="2">ISAs1 family transposase</fullName>
    </submittedName>
</protein>
<dbReference type="GO" id="GO:0004803">
    <property type="term" value="F:transposase activity"/>
    <property type="evidence" value="ECO:0007669"/>
    <property type="project" value="InterPro"/>
</dbReference>
<feature type="domain" description="Transposase IS4-like" evidence="1">
    <location>
        <begin position="36"/>
        <end position="108"/>
    </location>
</feature>
<dbReference type="PANTHER" id="PTHR30298">
    <property type="entry name" value="H REPEAT-ASSOCIATED PREDICTED TRANSPOSASE"/>
    <property type="match status" value="1"/>
</dbReference>
<dbReference type="InterPro" id="IPR002559">
    <property type="entry name" value="Transposase_11"/>
</dbReference>
<accession>A0A7C3VTQ2</accession>
<reference evidence="2" key="1">
    <citation type="journal article" date="2020" name="mSystems">
        <title>Genome- and Community-Level Interaction Insights into Carbon Utilization and Element Cycling Functions of Hydrothermarchaeota in Hydrothermal Sediment.</title>
        <authorList>
            <person name="Zhou Z."/>
            <person name="Liu Y."/>
            <person name="Xu W."/>
            <person name="Pan J."/>
            <person name="Luo Z.H."/>
            <person name="Li M."/>
        </authorList>
    </citation>
    <scope>NUCLEOTIDE SEQUENCE [LARGE SCALE GENOMIC DNA]</scope>
    <source>
        <strain evidence="2">SpSt-374</strain>
    </source>
</reference>
<dbReference type="GO" id="GO:0003677">
    <property type="term" value="F:DNA binding"/>
    <property type="evidence" value="ECO:0007669"/>
    <property type="project" value="InterPro"/>
</dbReference>
<dbReference type="NCBIfam" id="NF033564">
    <property type="entry name" value="transpos_ISAs1"/>
    <property type="match status" value="1"/>
</dbReference>
<sequence length="149" mass="17113">MSVNQCWVFRAADVFPASVCQRWPGLKSVVVIRSLRQLWNKTTCETRFFLSSLAVDAPSFARYIRSHWEIENALHCKMDVVFAEDSSRIRSQYGARNLSILRRLALNLLRRHQGKGSLKMKRYRAGLDHHFLLDILAASLSLPLSHSLS</sequence>
<proteinExistence type="predicted"/>
<comment type="caution">
    <text evidence="2">The sequence shown here is derived from an EMBL/GenBank/DDBJ whole genome shotgun (WGS) entry which is preliminary data.</text>
</comment>
<dbReference type="PANTHER" id="PTHR30298:SF0">
    <property type="entry name" value="PROTEIN YBFL-RELATED"/>
    <property type="match status" value="1"/>
</dbReference>
<gene>
    <name evidence="2" type="ORF">ENR15_13945</name>
</gene>
<dbReference type="GO" id="GO:0006313">
    <property type="term" value="P:DNA transposition"/>
    <property type="evidence" value="ECO:0007669"/>
    <property type="project" value="InterPro"/>
</dbReference>
<name>A0A7C3VTQ2_9CYAN</name>